<feature type="region of interest" description="Disordered" evidence="1">
    <location>
        <begin position="377"/>
        <end position="407"/>
    </location>
</feature>
<evidence type="ECO:0000259" key="2">
    <source>
        <dbReference type="PROSITE" id="PS52006"/>
    </source>
</evidence>
<dbReference type="Gene3D" id="2.60.110.10">
    <property type="entry name" value="Thaumatin"/>
    <property type="match status" value="1"/>
</dbReference>
<organism evidence="3 4">
    <name type="scientific">Nocardia terpenica</name>
    <dbReference type="NCBI Taxonomy" id="455432"/>
    <lineage>
        <taxon>Bacteria</taxon>
        <taxon>Bacillati</taxon>
        <taxon>Actinomycetota</taxon>
        <taxon>Actinomycetes</taxon>
        <taxon>Mycobacteriales</taxon>
        <taxon>Nocardiaceae</taxon>
        <taxon>Nocardia</taxon>
    </lineage>
</organism>
<dbReference type="PROSITE" id="PS52006">
    <property type="entry name" value="GH64"/>
    <property type="match status" value="1"/>
</dbReference>
<name>A0A291RP58_9NOCA</name>
<feature type="compositionally biased region" description="Gly residues" evidence="1">
    <location>
        <begin position="397"/>
        <end position="407"/>
    </location>
</feature>
<feature type="compositionally biased region" description="Polar residues" evidence="1">
    <location>
        <begin position="378"/>
        <end position="388"/>
    </location>
</feature>
<dbReference type="Gene3D" id="3.30.920.50">
    <property type="entry name" value="Beta-1,3-glucanase, C-terminal domain"/>
    <property type="match status" value="1"/>
</dbReference>
<dbReference type="InterPro" id="IPR037398">
    <property type="entry name" value="Glyco_hydro_64_fam"/>
</dbReference>
<dbReference type="CDD" id="cd09220">
    <property type="entry name" value="GH64-GluB-like"/>
    <property type="match status" value="1"/>
</dbReference>
<sequence length="407" mass="42294">MISRRTLLRASVLSVPVLGVGVERVVSAATPATLPVDVVNNSGSNTVYAYVTGQAIDNGNALMLLEADGRTPYYPPSPSSQTPVAVDCAIPLNASGNSPRTITIPHIAGGRIWFSIGSTLAFSVNPGPALVEPSVSNPSDPNINVLWDFCEFTYDASQLYANISFVDFVALPIGLTLATSSGTQTIAGLLGDGLNTICSALTAQAASDGSDWGKLIVTSNGRNIRALSPNQAMAGGTPLFSGYFDNYIDQVWSKYASSQLTIDTQYTWGTVTGQVVNGLLTFNGVGTFAKPATKDVFSCSSGPFTTGNDEMGNISARLAAAFNRTTLLIDSNQPDGEHVSDYYTAAQTNHYARIVHATATNGLGYAFPYDDVHPTGGTDLSGSVQSADPTRLTVTLGGPGGSGTPGA</sequence>
<dbReference type="InterPro" id="IPR042517">
    <property type="entry name" value="Glyco_hydro_64_N_2"/>
</dbReference>
<dbReference type="KEGG" id="ntp:CRH09_25065"/>
<dbReference type="AlphaFoldDB" id="A0A291RP58"/>
<accession>A0A291RP58</accession>
<dbReference type="Pfam" id="PF16483">
    <property type="entry name" value="Glyco_hydro_64"/>
    <property type="match status" value="1"/>
</dbReference>
<dbReference type="EMBL" id="CP023778">
    <property type="protein sequence ID" value="ATL68964.1"/>
    <property type="molecule type" value="Genomic_DNA"/>
</dbReference>
<protein>
    <recommendedName>
        <fullName evidence="2">GH64 domain-containing protein</fullName>
    </recommendedName>
</protein>
<dbReference type="PANTHER" id="PTHR38165:SF1">
    <property type="entry name" value="GLUCANASE B"/>
    <property type="match status" value="1"/>
</dbReference>
<gene>
    <name evidence="3" type="ORF">CRH09_25065</name>
</gene>
<evidence type="ECO:0000313" key="3">
    <source>
        <dbReference type="EMBL" id="ATL68964.1"/>
    </source>
</evidence>
<dbReference type="InterPro" id="IPR032477">
    <property type="entry name" value="Glyco_hydro_64"/>
</dbReference>
<dbReference type="Proteomes" id="UP000221961">
    <property type="component" value="Chromosome"/>
</dbReference>
<evidence type="ECO:0000313" key="4">
    <source>
        <dbReference type="Proteomes" id="UP000221961"/>
    </source>
</evidence>
<dbReference type="PANTHER" id="PTHR38165">
    <property type="match status" value="1"/>
</dbReference>
<proteinExistence type="predicted"/>
<feature type="domain" description="GH64" evidence="2">
    <location>
        <begin position="31"/>
        <end position="398"/>
    </location>
</feature>
<dbReference type="InterPro" id="IPR037176">
    <property type="entry name" value="Osmotin/thaumatin-like_sf"/>
</dbReference>
<evidence type="ECO:0000256" key="1">
    <source>
        <dbReference type="SAM" id="MobiDB-lite"/>
    </source>
</evidence>
<reference evidence="3 4" key="1">
    <citation type="submission" date="2017-10" db="EMBL/GenBank/DDBJ databases">
        <title>Comparative genomics between pathogenic Norcardia.</title>
        <authorList>
            <person name="Zeng L."/>
        </authorList>
    </citation>
    <scope>NUCLEOTIDE SEQUENCE [LARGE SCALE GENOMIC DNA]</scope>
    <source>
        <strain evidence="3 4">NC_YFY_NT001</strain>
    </source>
</reference>